<comment type="caution">
    <text evidence="2">The sequence shown here is derived from an EMBL/GenBank/DDBJ whole genome shotgun (WGS) entry which is preliminary data.</text>
</comment>
<evidence type="ECO:0000259" key="1">
    <source>
        <dbReference type="Pfam" id="PF07727"/>
    </source>
</evidence>
<accession>A0ABQ4Y1N3</accession>
<reference evidence="2" key="1">
    <citation type="journal article" date="2022" name="Int. J. Mol. Sci.">
        <title>Draft Genome of Tanacetum Coccineum: Genomic Comparison of Closely Related Tanacetum-Family Plants.</title>
        <authorList>
            <person name="Yamashiro T."/>
            <person name="Shiraishi A."/>
            <person name="Nakayama K."/>
            <person name="Satake H."/>
        </authorList>
    </citation>
    <scope>NUCLEOTIDE SEQUENCE</scope>
</reference>
<dbReference type="InterPro" id="IPR013103">
    <property type="entry name" value="RVT_2"/>
</dbReference>
<dbReference type="Proteomes" id="UP001151760">
    <property type="component" value="Unassembled WGS sequence"/>
</dbReference>
<name>A0ABQ4Y1N3_9ASTR</name>
<keyword evidence="3" id="KW-1185">Reference proteome</keyword>
<proteinExistence type="predicted"/>
<evidence type="ECO:0000313" key="3">
    <source>
        <dbReference type="Proteomes" id="UP001151760"/>
    </source>
</evidence>
<sequence>MLDSDKNSGDASVHNKNFSEFGINEAEGLHKGYDRMQKILSQLNQLKAKPEDEDINLKFLMSFAFIKVSGPNNSAFVSATSTNRKMSYVDSPSYSSSTYTVPSNSKTGSQRSEKMDLEEMDLKWQIGYAFCRVHKFKQKAGRKIDFEKTESARFNNKKVRMLQLSSKEATLPRMQAKGGNDKQRYSSFNNHGESMMGQSDGVIASKEFGMIAGCDNEDEIKEGAAKLYNLITGVDKKEVSTVGDAGEFALMGVTSEAGHFKKNASSVSKLCFVYGSRTHLIKDCDFYEKQMANKIVGNGVGQYLILIAKMKGIFDRGFVLEYDWNKQQFNLFSILSDLLQENRVLFTDTDCLMLSKNLTSNNDNFGPYLDEPQRTKSVPPGSIPVPTGSIEIPSGGTTISPGNVSDPYCLNQEVNAQTLNDPSWVDAMQEEMQQFKFQNVWVLVDLPAGKYAIGTKWILKNKRDARGIVVRNKARLVAQGHKRRGRIELDESFAPLQE</sequence>
<organism evidence="2 3">
    <name type="scientific">Tanacetum coccineum</name>
    <dbReference type="NCBI Taxonomy" id="301880"/>
    <lineage>
        <taxon>Eukaryota</taxon>
        <taxon>Viridiplantae</taxon>
        <taxon>Streptophyta</taxon>
        <taxon>Embryophyta</taxon>
        <taxon>Tracheophyta</taxon>
        <taxon>Spermatophyta</taxon>
        <taxon>Magnoliopsida</taxon>
        <taxon>eudicotyledons</taxon>
        <taxon>Gunneridae</taxon>
        <taxon>Pentapetalae</taxon>
        <taxon>asterids</taxon>
        <taxon>campanulids</taxon>
        <taxon>Asterales</taxon>
        <taxon>Asteraceae</taxon>
        <taxon>Asteroideae</taxon>
        <taxon>Anthemideae</taxon>
        <taxon>Anthemidinae</taxon>
        <taxon>Tanacetum</taxon>
    </lineage>
</organism>
<gene>
    <name evidence="2" type="ORF">Tco_0704282</name>
</gene>
<dbReference type="EMBL" id="BQNB010010007">
    <property type="protein sequence ID" value="GJS71441.1"/>
    <property type="molecule type" value="Genomic_DNA"/>
</dbReference>
<protein>
    <submittedName>
        <fullName evidence="2">Ribonuclease H-like domain-containing protein</fullName>
    </submittedName>
</protein>
<dbReference type="Pfam" id="PF07727">
    <property type="entry name" value="RVT_2"/>
    <property type="match status" value="1"/>
</dbReference>
<feature type="domain" description="Reverse transcriptase Ty1/copia-type" evidence="1">
    <location>
        <begin position="439"/>
        <end position="496"/>
    </location>
</feature>
<reference evidence="2" key="2">
    <citation type="submission" date="2022-01" db="EMBL/GenBank/DDBJ databases">
        <authorList>
            <person name="Yamashiro T."/>
            <person name="Shiraishi A."/>
            <person name="Satake H."/>
            <person name="Nakayama K."/>
        </authorList>
    </citation>
    <scope>NUCLEOTIDE SEQUENCE</scope>
</reference>
<evidence type="ECO:0000313" key="2">
    <source>
        <dbReference type="EMBL" id="GJS71441.1"/>
    </source>
</evidence>